<evidence type="ECO:0000313" key="3">
    <source>
        <dbReference type="Proteomes" id="UP000011910"/>
    </source>
</evidence>
<dbReference type="PRINTS" id="PR00111">
    <property type="entry name" value="ABHYDROLASE"/>
</dbReference>
<dbReference type="PANTHER" id="PTHR43798">
    <property type="entry name" value="MONOACYLGLYCEROL LIPASE"/>
    <property type="match status" value="1"/>
</dbReference>
<keyword evidence="3" id="KW-1185">Reference proteome</keyword>
<dbReference type="EC" id="2.3.1.12" evidence="2"/>
<dbReference type="STRING" id="1279009.ADICEAN_02590"/>
<dbReference type="AlphaFoldDB" id="M7N502"/>
<keyword evidence="2" id="KW-0808">Transferase</keyword>
<evidence type="ECO:0000259" key="1">
    <source>
        <dbReference type="Pfam" id="PF00561"/>
    </source>
</evidence>
<sequence>MTDPYYVEMAPEAAAPLTDTSVPGTSVPGMEVPPRPSHDGIPLVLLHGFCETHQVWAHYLSPLGKKYRVLCPDLPGFGKSSSLPAGFSLSDVADRLAGWLEQLGIGKAVLVGHSLGGYVALAMLERHPSLVAGIGLFNSTAYADSAEKKRSRTHVIDFVEKHGVETFATSFVPQLFHPTNRPYLQGRIQQVVADAATTPEYTLIGYTRAMQQRPNRLRVLEAFSGPILYVIGEHDSAVPLEDSKQQLLQLADYQAYILEETGHMGMFEQEERCLEILEEFMQKVVQLPGNSMPTSPR</sequence>
<accession>M7N502</accession>
<dbReference type="GO" id="GO:0016020">
    <property type="term" value="C:membrane"/>
    <property type="evidence" value="ECO:0007669"/>
    <property type="project" value="TreeGrafter"/>
</dbReference>
<keyword evidence="2" id="KW-0012">Acyltransferase</keyword>
<evidence type="ECO:0000313" key="2">
    <source>
        <dbReference type="EMBL" id="EMR02281.1"/>
    </source>
</evidence>
<dbReference type="RefSeq" id="WP_009195980.1">
    <property type="nucleotide sequence ID" value="NZ_AODQ01000065.1"/>
</dbReference>
<comment type="caution">
    <text evidence="2">The sequence shown here is derived from an EMBL/GenBank/DDBJ whole genome shotgun (WGS) entry which is preliminary data.</text>
</comment>
<name>M7N502_9BACT</name>
<organism evidence="2 3">
    <name type="scientific">Cesiribacter andamanensis AMV16</name>
    <dbReference type="NCBI Taxonomy" id="1279009"/>
    <lineage>
        <taxon>Bacteria</taxon>
        <taxon>Pseudomonadati</taxon>
        <taxon>Bacteroidota</taxon>
        <taxon>Cytophagia</taxon>
        <taxon>Cytophagales</taxon>
        <taxon>Cesiribacteraceae</taxon>
        <taxon>Cesiribacter</taxon>
    </lineage>
</organism>
<dbReference type="GO" id="GO:0004742">
    <property type="term" value="F:dihydrolipoyllysine-residue acetyltransferase activity"/>
    <property type="evidence" value="ECO:0007669"/>
    <property type="project" value="UniProtKB-EC"/>
</dbReference>
<dbReference type="Gene3D" id="3.40.50.1820">
    <property type="entry name" value="alpha/beta hydrolase"/>
    <property type="match status" value="1"/>
</dbReference>
<dbReference type="SUPFAM" id="SSF53474">
    <property type="entry name" value="alpha/beta-Hydrolases"/>
    <property type="match status" value="1"/>
</dbReference>
<protein>
    <submittedName>
        <fullName evidence="2">Dihydrolipoyllysine-residue acetyltransferase component of acetoin cleaving system</fullName>
        <ecNumber evidence="2">2.3.1.12</ecNumber>
    </submittedName>
</protein>
<reference evidence="2 3" key="1">
    <citation type="journal article" date="2013" name="Genome Announc.">
        <title>Draft Genome Sequence of Cesiribacter andamanensis Strain AMV16T, Isolated from a Soil Sample from a Mud Volcano in the Andaman Islands, India.</title>
        <authorList>
            <person name="Shivaji S."/>
            <person name="Ara S."/>
            <person name="Begum Z."/>
            <person name="Srinivas T.N."/>
            <person name="Singh A."/>
            <person name="Kumar Pinnaka A."/>
        </authorList>
    </citation>
    <scope>NUCLEOTIDE SEQUENCE [LARGE SCALE GENOMIC DNA]</scope>
    <source>
        <strain evidence="2 3">AMV16</strain>
    </source>
</reference>
<dbReference type="eggNOG" id="COG0596">
    <property type="taxonomic scope" value="Bacteria"/>
</dbReference>
<dbReference type="InterPro" id="IPR029058">
    <property type="entry name" value="AB_hydrolase_fold"/>
</dbReference>
<proteinExistence type="predicted"/>
<gene>
    <name evidence="2" type="primary">acoC_2</name>
    <name evidence="2" type="ORF">ADICEAN_02590</name>
</gene>
<dbReference type="InterPro" id="IPR050266">
    <property type="entry name" value="AB_hydrolase_sf"/>
</dbReference>
<dbReference type="EMBL" id="AODQ01000065">
    <property type="protein sequence ID" value="EMR02281.1"/>
    <property type="molecule type" value="Genomic_DNA"/>
</dbReference>
<dbReference type="InterPro" id="IPR000073">
    <property type="entry name" value="AB_hydrolase_1"/>
</dbReference>
<dbReference type="Proteomes" id="UP000011910">
    <property type="component" value="Unassembled WGS sequence"/>
</dbReference>
<feature type="domain" description="AB hydrolase-1" evidence="1">
    <location>
        <begin position="42"/>
        <end position="268"/>
    </location>
</feature>
<dbReference type="PANTHER" id="PTHR43798:SF33">
    <property type="entry name" value="HYDROLASE, PUTATIVE (AFU_ORTHOLOGUE AFUA_2G14860)-RELATED"/>
    <property type="match status" value="1"/>
</dbReference>
<dbReference type="Pfam" id="PF00561">
    <property type="entry name" value="Abhydrolase_1"/>
    <property type="match status" value="1"/>
</dbReference>